<feature type="non-terminal residue" evidence="1">
    <location>
        <position position="1"/>
    </location>
</feature>
<sequence>REKSSISESERPSFVNLKNLEYNILKSLDDETVGDIDFPELDSCSECDNDILMSPLKAFSYLICGHIFYRLCIEKKLFLGISSACPAFGCGKNVDILDQADVLSIISNLPIPDSRVTSQSSGILPLSNLMETFTLSSPPIQMEGIKSTATQQIKSTLRCTKCFLIFPTSRFSETTRIFNL</sequence>
<reference evidence="1 2" key="2">
    <citation type="submission" date="2017-09" db="EMBL/GenBank/DDBJ databases">
        <title>Extensive intraspecific genome diversity in a model arbuscular mycorrhizal fungus.</title>
        <authorList>
            <person name="Chen E.C."/>
            <person name="Morin E."/>
            <person name="Beaudet D."/>
            <person name="Noel J."/>
            <person name="Ndikumana S."/>
            <person name="Charron P."/>
            <person name="St-Onge C."/>
            <person name="Giorgi J."/>
            <person name="Grigoriev I.V."/>
            <person name="Roux C."/>
            <person name="Martin F.M."/>
            <person name="Corradi N."/>
        </authorList>
    </citation>
    <scope>NUCLEOTIDE SEQUENCE [LARGE SCALE GENOMIC DNA]</scope>
    <source>
        <strain evidence="1 2">A5</strain>
    </source>
</reference>
<evidence type="ECO:0000313" key="1">
    <source>
        <dbReference type="EMBL" id="PKC02785.1"/>
    </source>
</evidence>
<dbReference type="SUPFAM" id="SSF57850">
    <property type="entry name" value="RING/U-box"/>
    <property type="match status" value="1"/>
</dbReference>
<evidence type="ECO:0000313" key="2">
    <source>
        <dbReference type="Proteomes" id="UP000232722"/>
    </source>
</evidence>
<protein>
    <recommendedName>
        <fullName evidence="3">RING-type domain-containing protein</fullName>
    </recommendedName>
</protein>
<dbReference type="VEuPathDB" id="FungiDB:RhiirA1_410707"/>
<organism evidence="1 2">
    <name type="scientific">Rhizophagus irregularis</name>
    <dbReference type="NCBI Taxonomy" id="588596"/>
    <lineage>
        <taxon>Eukaryota</taxon>
        <taxon>Fungi</taxon>
        <taxon>Fungi incertae sedis</taxon>
        <taxon>Mucoromycota</taxon>
        <taxon>Glomeromycotina</taxon>
        <taxon>Glomeromycetes</taxon>
        <taxon>Glomerales</taxon>
        <taxon>Glomeraceae</taxon>
        <taxon>Rhizophagus</taxon>
    </lineage>
</organism>
<evidence type="ECO:0008006" key="3">
    <source>
        <dbReference type="Google" id="ProtNLM"/>
    </source>
</evidence>
<dbReference type="EMBL" id="LLXJ01001315">
    <property type="protein sequence ID" value="PKC02785.1"/>
    <property type="molecule type" value="Genomic_DNA"/>
</dbReference>
<dbReference type="AlphaFoldDB" id="A0A2N0P7I4"/>
<comment type="caution">
    <text evidence="1">The sequence shown here is derived from an EMBL/GenBank/DDBJ whole genome shotgun (WGS) entry which is preliminary data.</text>
</comment>
<dbReference type="VEuPathDB" id="FungiDB:RhiirFUN_010123"/>
<dbReference type="Proteomes" id="UP000232722">
    <property type="component" value="Unassembled WGS sequence"/>
</dbReference>
<dbReference type="VEuPathDB" id="FungiDB:FUN_013215"/>
<reference evidence="1 2" key="1">
    <citation type="submission" date="2016-04" db="EMBL/GenBank/DDBJ databases">
        <title>Genome analyses suggest a sexual origin of heterokaryosis in a supposedly ancient asexual fungus.</title>
        <authorList>
            <person name="Ropars J."/>
            <person name="Sedzielewska K."/>
            <person name="Noel J."/>
            <person name="Charron P."/>
            <person name="Farinelli L."/>
            <person name="Marton T."/>
            <person name="Kruger M."/>
            <person name="Pelin A."/>
            <person name="Brachmann A."/>
            <person name="Corradi N."/>
        </authorList>
    </citation>
    <scope>NUCLEOTIDE SEQUENCE [LARGE SCALE GENOMIC DNA]</scope>
    <source>
        <strain evidence="1 2">A5</strain>
    </source>
</reference>
<proteinExistence type="predicted"/>
<name>A0A2N0P7I4_9GLOM</name>
<gene>
    <name evidence="1" type="ORF">RhiirA5_363837</name>
</gene>
<accession>A0A2N0P7I4</accession>